<feature type="compositionally biased region" description="Low complexity" evidence="1">
    <location>
        <begin position="411"/>
        <end position="461"/>
    </location>
</feature>
<organism evidence="2 3">
    <name type="scientific">Actinomyces viscosus</name>
    <dbReference type="NCBI Taxonomy" id="1656"/>
    <lineage>
        <taxon>Bacteria</taxon>
        <taxon>Bacillati</taxon>
        <taxon>Actinomycetota</taxon>
        <taxon>Actinomycetes</taxon>
        <taxon>Actinomycetales</taxon>
        <taxon>Actinomycetaceae</taxon>
        <taxon>Actinomyces</taxon>
    </lineage>
</organism>
<dbReference type="EMBL" id="LR134477">
    <property type="protein sequence ID" value="VEI14403.1"/>
    <property type="molecule type" value="Genomic_DNA"/>
</dbReference>
<feature type="compositionally biased region" description="Pro residues" evidence="1">
    <location>
        <begin position="381"/>
        <end position="392"/>
    </location>
</feature>
<proteinExistence type="predicted"/>
<dbReference type="RefSeq" id="WP_126413081.1">
    <property type="nucleotide sequence ID" value="NZ_JASPER010000020.1"/>
</dbReference>
<dbReference type="Gene3D" id="3.40.50.11820">
    <property type="match status" value="1"/>
</dbReference>
<evidence type="ECO:0000256" key="1">
    <source>
        <dbReference type="SAM" id="MobiDB-lite"/>
    </source>
</evidence>
<feature type="region of interest" description="Disordered" evidence="1">
    <location>
        <begin position="380"/>
        <end position="462"/>
    </location>
</feature>
<evidence type="ECO:0008006" key="4">
    <source>
        <dbReference type="Google" id="ProtNLM"/>
    </source>
</evidence>
<dbReference type="InterPro" id="IPR043149">
    <property type="entry name" value="TagF_N"/>
</dbReference>
<name>A0A448PHP1_ACTVI</name>
<dbReference type="AlphaFoldDB" id="A0A448PHP1"/>
<dbReference type="Proteomes" id="UP000268658">
    <property type="component" value="Chromosome"/>
</dbReference>
<evidence type="ECO:0000313" key="3">
    <source>
        <dbReference type="Proteomes" id="UP000268658"/>
    </source>
</evidence>
<feature type="compositionally biased region" description="Basic residues" evidence="1">
    <location>
        <begin position="396"/>
        <end position="410"/>
    </location>
</feature>
<reference evidence="2 3" key="1">
    <citation type="submission" date="2018-12" db="EMBL/GenBank/DDBJ databases">
        <authorList>
            <consortium name="Pathogen Informatics"/>
        </authorList>
    </citation>
    <scope>NUCLEOTIDE SEQUENCE [LARGE SCALE GENOMIC DNA]</scope>
    <source>
        <strain evidence="2 3">NCTC10951</strain>
    </source>
</reference>
<dbReference type="KEGG" id="avc:NCTC10951_00259"/>
<gene>
    <name evidence="2" type="ORF">NCTC10951_00259</name>
</gene>
<protein>
    <recommendedName>
        <fullName evidence="4">CDP-Glycerol:Poly(Glycerophosphate) glycerophosphotransferase</fullName>
    </recommendedName>
</protein>
<dbReference type="OrthoDB" id="2676521at2"/>
<sequence>MNTRSAETLHVIIIGSAGGQDTLDSLQQDPPETGIVPIGCPDPTAVAQALKPLSAGTRVLFLRAGDRVEPGYLASLDRHGPDEAVGVLLTPTAVIRPDGTRDDRMQWRFTHGSRSADLTAEPYIFPETISGVVLTVPRRGLPDWGGPGPLRGVDDADGAGGDGENAGLSGLIAHIVSTGNRVGLHDGPAVIRHASPPPGAWGEIDHYRHLLGTILPAWLQADGPPPAWVYQLITHRLIQVTEADRGLRYPAAGLTAAERAEVARLLRAVTQRVPAAQIEAYCSTPLAVGRRTALMAMAAGPMPAPILFSGRRFRSDQKVTYFYTGATPTEQWKVDGAWSGPTSTKMVDHRYFDEVVLHERIVWLPKGEITAVINSQELPVAPYPGDPRPPETIPGQRRHGSLSSGLRRRLAGVLGRGSAQEQPQQTSASSTSTASASSLSSSAPASVSSSAPSPYTASSPTDWPRTWLYMDRHNSAGDNAEPLYRYARTHAPNVRHIFVIERTSPDWDRLAQDGFVLLDPTAPGFDAAWTGAETFLLSDIGDPLIKHRLTGAGTSPDQRLVFLQHGVTMRDMWRWFNGARLDVVVCATAPEQAGLTADHTSYTLTDREVWLTGFPRHDHLYELLGQERDRILLAPTWDPEVSRALEAAPDAVGLLDALYRPWLELAAGLTQAGHRAVLFAHPKLVLNAPEWFRALGVPAVTGRELPEALARSRAVVSDRSSVLDEGMLAGCVGIVWDPHGRPDTDHYRSRHEAVGAIGVDTLEQVYQAVDDVVSGRLVAPEDLILRDAGACARLTKLLQRDMI</sequence>
<evidence type="ECO:0000313" key="2">
    <source>
        <dbReference type="EMBL" id="VEI14403.1"/>
    </source>
</evidence>
<accession>A0A448PHP1</accession>